<dbReference type="InterPro" id="IPR050309">
    <property type="entry name" value="Type-B_Carboxylest/Lipase"/>
</dbReference>
<comment type="similarity">
    <text evidence="1">Belongs to the type-B carboxylesterase/lipase family.</text>
</comment>
<proteinExistence type="inferred from homology"/>
<evidence type="ECO:0000256" key="1">
    <source>
        <dbReference type="ARBA" id="ARBA00005964"/>
    </source>
</evidence>
<accession>A0A643BTK5</accession>
<evidence type="ECO:0000313" key="3">
    <source>
        <dbReference type="EMBL" id="KAB0390925.1"/>
    </source>
</evidence>
<keyword evidence="4" id="KW-1185">Reference proteome</keyword>
<dbReference type="Proteomes" id="UP000437017">
    <property type="component" value="Unassembled WGS sequence"/>
</dbReference>
<sequence length="150" mass="16585">RFPLLPTVLDGVLLPKTPEEILAEKNFHPVPYIMGINKQECGWILPMNIHEELTPVATGKYLGGTDDPAKKKNLFLDLIADGMFGVPSVNVAHRHRDAGGPTYMYEFQYRPSFSSAMKPKMVIGDHGDELFSVFGAPFLKDDGPLVATDL</sequence>
<protein>
    <recommendedName>
        <fullName evidence="2">Carboxylesterase type B domain-containing protein</fullName>
    </recommendedName>
</protein>
<dbReference type="Pfam" id="PF00135">
    <property type="entry name" value="COesterase"/>
    <property type="match status" value="1"/>
</dbReference>
<gene>
    <name evidence="3" type="ORF">E2I00_019446</name>
</gene>
<dbReference type="PANTHER" id="PTHR11559">
    <property type="entry name" value="CARBOXYLESTERASE"/>
    <property type="match status" value="1"/>
</dbReference>
<dbReference type="AlphaFoldDB" id="A0A643BTK5"/>
<comment type="caution">
    <text evidence="3">The sequence shown here is derived from an EMBL/GenBank/DDBJ whole genome shotgun (WGS) entry which is preliminary data.</text>
</comment>
<feature type="domain" description="Carboxylesterase type B" evidence="2">
    <location>
        <begin position="51"/>
        <end position="142"/>
    </location>
</feature>
<evidence type="ECO:0000313" key="4">
    <source>
        <dbReference type="Proteomes" id="UP000437017"/>
    </source>
</evidence>
<dbReference type="OrthoDB" id="3200163at2759"/>
<name>A0A643BTK5_BALPH</name>
<dbReference type="InterPro" id="IPR002018">
    <property type="entry name" value="CarbesteraseB"/>
</dbReference>
<feature type="non-terminal residue" evidence="3">
    <location>
        <position position="1"/>
    </location>
</feature>
<evidence type="ECO:0000259" key="2">
    <source>
        <dbReference type="Pfam" id="PF00135"/>
    </source>
</evidence>
<organism evidence="3 4">
    <name type="scientific">Balaenoptera physalus</name>
    <name type="common">Fin whale</name>
    <name type="synonym">Balaena physalus</name>
    <dbReference type="NCBI Taxonomy" id="9770"/>
    <lineage>
        <taxon>Eukaryota</taxon>
        <taxon>Metazoa</taxon>
        <taxon>Chordata</taxon>
        <taxon>Craniata</taxon>
        <taxon>Vertebrata</taxon>
        <taxon>Euteleostomi</taxon>
        <taxon>Mammalia</taxon>
        <taxon>Eutheria</taxon>
        <taxon>Laurasiatheria</taxon>
        <taxon>Artiodactyla</taxon>
        <taxon>Whippomorpha</taxon>
        <taxon>Cetacea</taxon>
        <taxon>Mysticeti</taxon>
        <taxon>Balaenopteridae</taxon>
        <taxon>Balaenoptera</taxon>
    </lineage>
</organism>
<reference evidence="3 4" key="1">
    <citation type="journal article" date="2019" name="PLoS ONE">
        <title>Genomic analyses reveal an absence of contemporary introgressive admixture between fin whales and blue whales, despite known hybrids.</title>
        <authorList>
            <person name="Westbury M.V."/>
            <person name="Petersen B."/>
            <person name="Lorenzen E.D."/>
        </authorList>
    </citation>
    <scope>NUCLEOTIDE SEQUENCE [LARGE SCALE GENOMIC DNA]</scope>
    <source>
        <strain evidence="3">FinWhale-01</strain>
    </source>
</reference>
<dbReference type="SUPFAM" id="SSF53474">
    <property type="entry name" value="alpha/beta-Hydrolases"/>
    <property type="match status" value="1"/>
</dbReference>
<dbReference type="InterPro" id="IPR029058">
    <property type="entry name" value="AB_hydrolase_fold"/>
</dbReference>
<feature type="non-terminal residue" evidence="3">
    <location>
        <position position="150"/>
    </location>
</feature>
<dbReference type="Gene3D" id="3.40.50.1820">
    <property type="entry name" value="alpha/beta hydrolase"/>
    <property type="match status" value="1"/>
</dbReference>
<dbReference type="EMBL" id="SGJD01004962">
    <property type="protein sequence ID" value="KAB0390925.1"/>
    <property type="molecule type" value="Genomic_DNA"/>
</dbReference>